<evidence type="ECO:0000313" key="3">
    <source>
        <dbReference type="Proteomes" id="UP000030755"/>
    </source>
</evidence>
<dbReference type="AlphaFoldDB" id="A0A075B221"/>
<reference evidence="2 3" key="1">
    <citation type="journal article" date="2013" name="Curr. Biol.">
        <title>Shared signatures of parasitism and phylogenomics unite Cryptomycota and microsporidia.</title>
        <authorList>
            <person name="James T.Y."/>
            <person name="Pelin A."/>
            <person name="Bonen L."/>
            <person name="Ahrendt S."/>
            <person name="Sain D."/>
            <person name="Corradi N."/>
            <person name="Stajich J.E."/>
        </authorList>
    </citation>
    <scope>NUCLEOTIDE SEQUENCE [LARGE SCALE GENOMIC DNA]</scope>
    <source>
        <strain evidence="2 3">CSF55</strain>
    </source>
</reference>
<gene>
    <name evidence="2" type="ORF">O9G_001572</name>
</gene>
<accession>A0A075B221</accession>
<evidence type="ECO:0000256" key="1">
    <source>
        <dbReference type="SAM" id="MobiDB-lite"/>
    </source>
</evidence>
<feature type="region of interest" description="Disordered" evidence="1">
    <location>
        <begin position="51"/>
        <end position="82"/>
    </location>
</feature>
<dbReference type="HOGENOM" id="CLU_2238147_0_0_1"/>
<evidence type="ECO:0000313" key="2">
    <source>
        <dbReference type="EMBL" id="EPZ36588.1"/>
    </source>
</evidence>
<sequence>MPVDMNLTQEIIKEQEEMSVILDNAEKDMIKVSERFANTIKEIKEELIKLQNNRVTPNPTPNFDKAKSSEFSNNNQGTPRLDQKRTKISFLLRIRDNVSIRNGIV</sequence>
<organism evidence="2 3">
    <name type="scientific">Rozella allomycis (strain CSF55)</name>
    <dbReference type="NCBI Taxonomy" id="988480"/>
    <lineage>
        <taxon>Eukaryota</taxon>
        <taxon>Fungi</taxon>
        <taxon>Fungi incertae sedis</taxon>
        <taxon>Cryptomycota</taxon>
        <taxon>Cryptomycota incertae sedis</taxon>
        <taxon>Rozella</taxon>
    </lineage>
</organism>
<name>A0A075B221_ROZAC</name>
<proteinExistence type="predicted"/>
<keyword evidence="3" id="KW-1185">Reference proteome</keyword>
<dbReference type="Proteomes" id="UP000030755">
    <property type="component" value="Unassembled WGS sequence"/>
</dbReference>
<protein>
    <submittedName>
        <fullName evidence="2">Uncharacterized protein</fullName>
    </submittedName>
</protein>
<feature type="compositionally biased region" description="Polar residues" evidence="1">
    <location>
        <begin position="69"/>
        <end position="78"/>
    </location>
</feature>
<dbReference type="EMBL" id="KE560523">
    <property type="protein sequence ID" value="EPZ36588.1"/>
    <property type="molecule type" value="Genomic_DNA"/>
</dbReference>